<keyword evidence="2" id="KW-1185">Reference proteome</keyword>
<gene>
    <name evidence="1" type="ORF">M9H77_25809</name>
</gene>
<accession>A0ACC0ABZ4</accession>
<dbReference type="EMBL" id="CM044706">
    <property type="protein sequence ID" value="KAI5657016.1"/>
    <property type="molecule type" value="Genomic_DNA"/>
</dbReference>
<comment type="caution">
    <text evidence="1">The sequence shown here is derived from an EMBL/GenBank/DDBJ whole genome shotgun (WGS) entry which is preliminary data.</text>
</comment>
<protein>
    <submittedName>
        <fullName evidence="1">Uncharacterized protein</fullName>
    </submittedName>
</protein>
<sequence length="174" mass="19847">MFKSGSSMMPRILGGYDPCLDKYAGDYYNRADVQKALHVSDGHRLRNWSICNETIFNRWSDSKESVLPIYKKLIAAGLRIWLYSGDTDGRVPVLSTRYCLSSLGLRITRPWQPWYHQKQVAGWLQEYEGLTFATFRGAGHDVPTFKPSESLSFFSSFLSGKSPPLQRNITLNNV</sequence>
<name>A0ACC0ABZ4_CATRO</name>
<reference evidence="2" key="1">
    <citation type="journal article" date="2023" name="Nat. Plants">
        <title>Single-cell RNA sequencing provides a high-resolution roadmap for understanding the multicellular compartmentation of specialized metabolism.</title>
        <authorList>
            <person name="Sun S."/>
            <person name="Shen X."/>
            <person name="Li Y."/>
            <person name="Li Y."/>
            <person name="Wang S."/>
            <person name="Li R."/>
            <person name="Zhang H."/>
            <person name="Shen G."/>
            <person name="Guo B."/>
            <person name="Wei J."/>
            <person name="Xu J."/>
            <person name="St-Pierre B."/>
            <person name="Chen S."/>
            <person name="Sun C."/>
        </authorList>
    </citation>
    <scope>NUCLEOTIDE SEQUENCE [LARGE SCALE GENOMIC DNA]</scope>
</reference>
<dbReference type="Proteomes" id="UP001060085">
    <property type="component" value="Linkage Group LG06"/>
</dbReference>
<organism evidence="1 2">
    <name type="scientific">Catharanthus roseus</name>
    <name type="common">Madagascar periwinkle</name>
    <name type="synonym">Vinca rosea</name>
    <dbReference type="NCBI Taxonomy" id="4058"/>
    <lineage>
        <taxon>Eukaryota</taxon>
        <taxon>Viridiplantae</taxon>
        <taxon>Streptophyta</taxon>
        <taxon>Embryophyta</taxon>
        <taxon>Tracheophyta</taxon>
        <taxon>Spermatophyta</taxon>
        <taxon>Magnoliopsida</taxon>
        <taxon>eudicotyledons</taxon>
        <taxon>Gunneridae</taxon>
        <taxon>Pentapetalae</taxon>
        <taxon>asterids</taxon>
        <taxon>lamiids</taxon>
        <taxon>Gentianales</taxon>
        <taxon>Apocynaceae</taxon>
        <taxon>Rauvolfioideae</taxon>
        <taxon>Vinceae</taxon>
        <taxon>Catharanthinae</taxon>
        <taxon>Catharanthus</taxon>
    </lineage>
</organism>
<proteinExistence type="predicted"/>
<evidence type="ECO:0000313" key="1">
    <source>
        <dbReference type="EMBL" id="KAI5657016.1"/>
    </source>
</evidence>
<evidence type="ECO:0000313" key="2">
    <source>
        <dbReference type="Proteomes" id="UP001060085"/>
    </source>
</evidence>